<organism evidence="6 7">
    <name type="scientific">Marinomonas vulgaris</name>
    <dbReference type="NCBI Taxonomy" id="2823372"/>
    <lineage>
        <taxon>Bacteria</taxon>
        <taxon>Pseudomonadati</taxon>
        <taxon>Pseudomonadota</taxon>
        <taxon>Gammaproteobacteria</taxon>
        <taxon>Oceanospirillales</taxon>
        <taxon>Oceanospirillaceae</taxon>
        <taxon>Marinomonas</taxon>
    </lineage>
</organism>
<dbReference type="SUPFAM" id="SSF53850">
    <property type="entry name" value="Periplasmic binding protein-like II"/>
    <property type="match status" value="1"/>
</dbReference>
<keyword evidence="4" id="KW-0804">Transcription</keyword>
<dbReference type="Pfam" id="PF03466">
    <property type="entry name" value="LysR_substrate"/>
    <property type="match status" value="1"/>
</dbReference>
<accession>A0ABS5H7A8</accession>
<evidence type="ECO:0000256" key="3">
    <source>
        <dbReference type="ARBA" id="ARBA00023125"/>
    </source>
</evidence>
<evidence type="ECO:0000313" key="6">
    <source>
        <dbReference type="EMBL" id="MBR7887608.1"/>
    </source>
</evidence>
<dbReference type="InterPro" id="IPR000847">
    <property type="entry name" value="LysR_HTH_N"/>
</dbReference>
<dbReference type="PROSITE" id="PS50931">
    <property type="entry name" value="HTH_LYSR"/>
    <property type="match status" value="1"/>
</dbReference>
<protein>
    <submittedName>
        <fullName evidence="6">LysR family transcriptional regulator</fullName>
    </submittedName>
</protein>
<keyword evidence="2" id="KW-0805">Transcription regulation</keyword>
<dbReference type="InterPro" id="IPR058163">
    <property type="entry name" value="LysR-type_TF_proteobact-type"/>
</dbReference>
<comment type="similarity">
    <text evidence="1">Belongs to the LysR transcriptional regulatory family.</text>
</comment>
<dbReference type="InterPro" id="IPR036390">
    <property type="entry name" value="WH_DNA-bd_sf"/>
</dbReference>
<evidence type="ECO:0000256" key="4">
    <source>
        <dbReference type="ARBA" id="ARBA00023163"/>
    </source>
</evidence>
<keyword evidence="7" id="KW-1185">Reference proteome</keyword>
<evidence type="ECO:0000256" key="1">
    <source>
        <dbReference type="ARBA" id="ARBA00009437"/>
    </source>
</evidence>
<name>A0ABS5H7A8_9GAMM</name>
<dbReference type="SUPFAM" id="SSF46785">
    <property type="entry name" value="Winged helix' DNA-binding domain"/>
    <property type="match status" value="1"/>
</dbReference>
<dbReference type="Gene3D" id="3.40.190.290">
    <property type="match status" value="1"/>
</dbReference>
<comment type="caution">
    <text evidence="6">The sequence shown here is derived from an EMBL/GenBank/DDBJ whole genome shotgun (WGS) entry which is preliminary data.</text>
</comment>
<dbReference type="PANTHER" id="PTHR30537:SF5">
    <property type="entry name" value="HTH-TYPE TRANSCRIPTIONAL ACTIVATOR TTDR-RELATED"/>
    <property type="match status" value="1"/>
</dbReference>
<keyword evidence="3" id="KW-0238">DNA-binding</keyword>
<gene>
    <name evidence="6" type="ORF">J9B83_01550</name>
</gene>
<evidence type="ECO:0000259" key="5">
    <source>
        <dbReference type="PROSITE" id="PS50931"/>
    </source>
</evidence>
<dbReference type="RefSeq" id="WP_211534953.1">
    <property type="nucleotide sequence ID" value="NZ_JAGSSV010000001.1"/>
</dbReference>
<evidence type="ECO:0000256" key="2">
    <source>
        <dbReference type="ARBA" id="ARBA00023015"/>
    </source>
</evidence>
<dbReference type="Gene3D" id="1.10.10.10">
    <property type="entry name" value="Winged helix-like DNA-binding domain superfamily/Winged helix DNA-binding domain"/>
    <property type="match status" value="1"/>
</dbReference>
<sequence length="304" mass="33448">MNSADLTLFVAVADSGSFNKAALGAGLSTPALSKRISRLEQDLGVQLIHRTTRRLSLTEAGENLYVHAKNIEGQVSDAIASVSAFSQGVTGTIKMSVPTISGELLLAEAVADFCQQYPNITVDMRLENDFVDLVGEGLDLAIRTGKLEDSSLIAKPLIQSNWVVCCSPAYLEKHGDVSTLDGLKHHNCLAYTYQAQGSFDWRFTKQSKSDKTIEESVRIGGSFATNNAQALRKAALAGFGIVYVPRCCVYEDLQKGTLKAILTDYQPRQLGVYAIYPYTKYLPEKLRLLIEHIKQAYQHKKAYF</sequence>
<reference evidence="7" key="1">
    <citation type="submission" date="2023-07" db="EMBL/GenBank/DDBJ databases">
        <title>Marinomonas vulgaris A79, complete genome.</title>
        <authorList>
            <person name="Ying J.-J."/>
        </authorList>
    </citation>
    <scope>NUCLEOTIDE SEQUENCE [LARGE SCALE GENOMIC DNA]</scope>
    <source>
        <strain evidence="7">A79</strain>
    </source>
</reference>
<dbReference type="PANTHER" id="PTHR30537">
    <property type="entry name" value="HTH-TYPE TRANSCRIPTIONAL REGULATOR"/>
    <property type="match status" value="1"/>
</dbReference>
<dbReference type="CDD" id="cd08422">
    <property type="entry name" value="PBP2_CrgA_like"/>
    <property type="match status" value="1"/>
</dbReference>
<evidence type="ECO:0000313" key="7">
    <source>
        <dbReference type="Proteomes" id="UP000679722"/>
    </source>
</evidence>
<dbReference type="InterPro" id="IPR036388">
    <property type="entry name" value="WH-like_DNA-bd_sf"/>
</dbReference>
<dbReference type="InterPro" id="IPR005119">
    <property type="entry name" value="LysR_subst-bd"/>
</dbReference>
<feature type="domain" description="HTH lysR-type" evidence="5">
    <location>
        <begin position="1"/>
        <end position="58"/>
    </location>
</feature>
<dbReference type="Proteomes" id="UP000679722">
    <property type="component" value="Unassembled WGS sequence"/>
</dbReference>
<proteinExistence type="inferred from homology"/>
<dbReference type="Pfam" id="PF00126">
    <property type="entry name" value="HTH_1"/>
    <property type="match status" value="1"/>
</dbReference>
<dbReference type="EMBL" id="JAGSSV010000001">
    <property type="protein sequence ID" value="MBR7887608.1"/>
    <property type="molecule type" value="Genomic_DNA"/>
</dbReference>